<proteinExistence type="predicted"/>
<evidence type="ECO:0000256" key="1">
    <source>
        <dbReference type="SAM" id="MobiDB-lite"/>
    </source>
</evidence>
<evidence type="ECO:0000259" key="3">
    <source>
        <dbReference type="Pfam" id="PF16998"/>
    </source>
</evidence>
<feature type="chain" id="PRO_5028422494" description="Surface antigen domain-containing protein" evidence="2">
    <location>
        <begin position="22"/>
        <end position="158"/>
    </location>
</feature>
<name>A0A7C4AH30_9BACT</name>
<accession>A0A7C4AH30</accession>
<sequence>MRHMIRLILAVFCIQLFAACADDGTIRKRDVGMVAGGAAGGVAGGAIGGNDPAGRVMGTIAGVIIGAAVGGYLGSLWDDYDRKQAAYALETSRDNRPTQWRNPNTGSSNTFEPTRTYYDHDTPCREYTQTIYIDGKKQVGRGTACRQADGTWRITNAN</sequence>
<feature type="signal peptide" evidence="2">
    <location>
        <begin position="1"/>
        <end position="21"/>
    </location>
</feature>
<feature type="domain" description="Surface antigen" evidence="3">
    <location>
        <begin position="89"/>
        <end position="156"/>
    </location>
</feature>
<keyword evidence="2" id="KW-0732">Signal</keyword>
<dbReference type="PROSITE" id="PS51257">
    <property type="entry name" value="PROKAR_LIPOPROTEIN"/>
    <property type="match status" value="1"/>
</dbReference>
<dbReference type="PIRSF" id="PIRSF002721">
    <property type="entry name" value="Surface_antigen_Rickettsia"/>
    <property type="match status" value="1"/>
</dbReference>
<organism evidence="4">
    <name type="scientific">Fundidesulfovibrio putealis</name>
    <dbReference type="NCBI Taxonomy" id="270496"/>
    <lineage>
        <taxon>Bacteria</taxon>
        <taxon>Pseudomonadati</taxon>
        <taxon>Thermodesulfobacteriota</taxon>
        <taxon>Desulfovibrionia</taxon>
        <taxon>Desulfovibrionales</taxon>
        <taxon>Desulfovibrionaceae</taxon>
        <taxon>Fundidesulfovibrio</taxon>
    </lineage>
</organism>
<evidence type="ECO:0000313" key="4">
    <source>
        <dbReference type="EMBL" id="HGG92558.1"/>
    </source>
</evidence>
<dbReference type="AlphaFoldDB" id="A0A7C4AH30"/>
<protein>
    <recommendedName>
        <fullName evidence="3">Surface antigen domain-containing protein</fullName>
    </recommendedName>
</protein>
<dbReference type="InterPro" id="IPR032635">
    <property type="entry name" value="Anti_2"/>
</dbReference>
<reference evidence="4" key="1">
    <citation type="journal article" date="2020" name="mSystems">
        <title>Genome- and Community-Level Interaction Insights into Carbon Utilization and Element Cycling Functions of Hydrothermarchaeota in Hydrothermal Sediment.</title>
        <authorList>
            <person name="Zhou Z."/>
            <person name="Liu Y."/>
            <person name="Xu W."/>
            <person name="Pan J."/>
            <person name="Luo Z.H."/>
            <person name="Li M."/>
        </authorList>
    </citation>
    <scope>NUCLEOTIDE SEQUENCE [LARGE SCALE GENOMIC DNA]</scope>
    <source>
        <strain evidence="4">SpSt-413</strain>
    </source>
</reference>
<dbReference type="InterPro" id="IPR016364">
    <property type="entry name" value="Surface_antigen_Rickettsia"/>
</dbReference>
<evidence type="ECO:0000256" key="2">
    <source>
        <dbReference type="SAM" id="SignalP"/>
    </source>
</evidence>
<gene>
    <name evidence="4" type="ORF">ENR59_06350</name>
</gene>
<dbReference type="Pfam" id="PF16998">
    <property type="entry name" value="17kDa_Anti_2"/>
    <property type="match status" value="1"/>
</dbReference>
<comment type="caution">
    <text evidence="4">The sequence shown here is derived from an EMBL/GenBank/DDBJ whole genome shotgun (WGS) entry which is preliminary data.</text>
</comment>
<feature type="region of interest" description="Disordered" evidence="1">
    <location>
        <begin position="92"/>
        <end position="114"/>
    </location>
</feature>
<dbReference type="EMBL" id="DSRP01000440">
    <property type="protein sequence ID" value="HGG92558.1"/>
    <property type="molecule type" value="Genomic_DNA"/>
</dbReference>
<feature type="compositionally biased region" description="Polar residues" evidence="1">
    <location>
        <begin position="97"/>
        <end position="113"/>
    </location>
</feature>